<accession>A0A4C1V5X6</accession>
<sequence length="100" mass="11057">MLNGSIELLAHGKTDPKGGRSSRLFLSSSPFAVDYIECDDISGHILMRTRLSMIRGPSSIREKLTPNGRHLFASYSILYIHRSHAVANSAAASKMGRRDR</sequence>
<protein>
    <submittedName>
        <fullName evidence="1">Uncharacterized protein</fullName>
    </submittedName>
</protein>
<dbReference type="EMBL" id="BGZK01000279">
    <property type="protein sequence ID" value="GBP33776.1"/>
    <property type="molecule type" value="Genomic_DNA"/>
</dbReference>
<reference evidence="1 2" key="1">
    <citation type="journal article" date="2019" name="Commun. Biol.">
        <title>The bagworm genome reveals a unique fibroin gene that provides high tensile strength.</title>
        <authorList>
            <person name="Kono N."/>
            <person name="Nakamura H."/>
            <person name="Ohtoshi R."/>
            <person name="Tomita M."/>
            <person name="Numata K."/>
            <person name="Arakawa K."/>
        </authorList>
    </citation>
    <scope>NUCLEOTIDE SEQUENCE [LARGE SCALE GENOMIC DNA]</scope>
</reference>
<name>A0A4C1V5X6_EUMVA</name>
<evidence type="ECO:0000313" key="1">
    <source>
        <dbReference type="EMBL" id="GBP33776.1"/>
    </source>
</evidence>
<organism evidence="1 2">
    <name type="scientific">Eumeta variegata</name>
    <name type="common">Bagworm moth</name>
    <name type="synonym">Eumeta japonica</name>
    <dbReference type="NCBI Taxonomy" id="151549"/>
    <lineage>
        <taxon>Eukaryota</taxon>
        <taxon>Metazoa</taxon>
        <taxon>Ecdysozoa</taxon>
        <taxon>Arthropoda</taxon>
        <taxon>Hexapoda</taxon>
        <taxon>Insecta</taxon>
        <taxon>Pterygota</taxon>
        <taxon>Neoptera</taxon>
        <taxon>Endopterygota</taxon>
        <taxon>Lepidoptera</taxon>
        <taxon>Glossata</taxon>
        <taxon>Ditrysia</taxon>
        <taxon>Tineoidea</taxon>
        <taxon>Psychidae</taxon>
        <taxon>Oiketicinae</taxon>
        <taxon>Eumeta</taxon>
    </lineage>
</organism>
<comment type="caution">
    <text evidence="1">The sequence shown here is derived from an EMBL/GenBank/DDBJ whole genome shotgun (WGS) entry which is preliminary data.</text>
</comment>
<dbReference type="Proteomes" id="UP000299102">
    <property type="component" value="Unassembled WGS sequence"/>
</dbReference>
<keyword evidence="2" id="KW-1185">Reference proteome</keyword>
<gene>
    <name evidence="1" type="ORF">EVAR_25377_1</name>
</gene>
<proteinExistence type="predicted"/>
<dbReference type="AlphaFoldDB" id="A0A4C1V5X6"/>
<evidence type="ECO:0000313" key="2">
    <source>
        <dbReference type="Proteomes" id="UP000299102"/>
    </source>
</evidence>